<dbReference type="Pfam" id="PF13175">
    <property type="entry name" value="AAA_15"/>
    <property type="match status" value="1"/>
</dbReference>
<dbReference type="Proteomes" id="UP000008525">
    <property type="component" value="Plasmid pRK2"/>
</dbReference>
<gene>
    <name evidence="3" type="ordered locus">ECW_P2m0001</name>
</gene>
<dbReference type="EMBL" id="CP002187">
    <property type="protein sequence ID" value="ADT78146.1"/>
    <property type="molecule type" value="Genomic_DNA"/>
</dbReference>
<protein>
    <recommendedName>
        <fullName evidence="2">Endonuclease GajA/Old nuclease/RecF-like AAA domain-containing protein</fullName>
    </recommendedName>
</protein>
<dbReference type="InterPro" id="IPR041685">
    <property type="entry name" value="AAA_GajA/Old/RecF-like"/>
</dbReference>
<dbReference type="AlphaFoldDB" id="A0A0H3F2Z6"/>
<dbReference type="InterPro" id="IPR051396">
    <property type="entry name" value="Bact_Antivir_Def_Nuclease"/>
</dbReference>
<feature type="coiled-coil region" evidence="1">
    <location>
        <begin position="100"/>
        <end position="139"/>
    </location>
</feature>
<keyword evidence="3" id="KW-0614">Plasmid</keyword>
<accession>A0A0H3F2Z6</accession>
<dbReference type="KEGG" id="elw:ECW_P2m0001"/>
<dbReference type="Gene3D" id="3.40.50.300">
    <property type="entry name" value="P-loop containing nucleotide triphosphate hydrolases"/>
    <property type="match status" value="1"/>
</dbReference>
<evidence type="ECO:0000259" key="2">
    <source>
        <dbReference type="Pfam" id="PF13175"/>
    </source>
</evidence>
<name>A0A0H3F2Z6_ECOLW</name>
<dbReference type="PANTHER" id="PTHR43581:SF2">
    <property type="entry name" value="EXCINUCLEASE ATPASE SUBUNIT"/>
    <property type="match status" value="1"/>
</dbReference>
<sequence length="343" mass="39312">MDYQVGRLMSVKIKKLSIENLFDEYNVEWVLDDVNVLVGKNGKGKSVILNIIHSLLNKEESTEVNYCKKANIYLNDKRMISRRNDPSSSEFLKIIASQVLKGLSENKKEIKKLAKIKNKEQEEKIKSEMELILEKLSSKDTDAPKGYFVEMGEKEKGKQEEKDKINTTYISTINMSANSTNEIKKSSGEKVMVLDFEIKEEKDAALKKIASGSRSSEEKKTLLDVLNGFFKDTKKEVVIEDDLIVFLEDKKTTIEIEKLSSGERQLIYTFLRVFNSERENQIILLDEPEISLHLSWQEILISSIKKIRDDCQIILVTHSPGIVMDGWMGAYKEIDSIITKAEK</sequence>
<dbReference type="PATRIC" id="fig|566546.4.peg.4820"/>
<proteinExistence type="predicted"/>
<keyword evidence="1" id="KW-0175">Coiled coil</keyword>
<evidence type="ECO:0000313" key="3">
    <source>
        <dbReference type="EMBL" id="ADT78146.1"/>
    </source>
</evidence>
<dbReference type="GO" id="GO:0016887">
    <property type="term" value="F:ATP hydrolysis activity"/>
    <property type="evidence" value="ECO:0007669"/>
    <property type="project" value="InterPro"/>
</dbReference>
<dbReference type="GO" id="GO:0005524">
    <property type="term" value="F:ATP binding"/>
    <property type="evidence" value="ECO:0007669"/>
    <property type="project" value="InterPro"/>
</dbReference>
<reference evidence="3 4" key="1">
    <citation type="journal article" date="2011" name="BMC Genomics">
        <title>The genome sequence of E. coli W (ATCC 9637): comparative genome analysis and an improved genome-scale reconstruction of E. coli.</title>
        <authorList>
            <person name="Archer C.T."/>
            <person name="Kim J.F."/>
            <person name="Jeong H."/>
            <person name="Park J.H."/>
            <person name="Vickers C.E."/>
            <person name="Lee S.Y."/>
            <person name="Nielsen L.K."/>
        </authorList>
    </citation>
    <scope>NUCLEOTIDE SEQUENCE [LARGE SCALE GENOMIC DNA]</scope>
    <source>
        <strain evidence="4">ATCC 9637 / CCM 2024 / DSM 1116 / LMG 11080 / NBRC 13500 / NCIMB 8666 / NRRL B-766 / W</strain>
        <plasmid evidence="4">pRK2</plasmid>
    </source>
</reference>
<dbReference type="InterPro" id="IPR027417">
    <property type="entry name" value="P-loop_NTPase"/>
</dbReference>
<dbReference type="CDD" id="cd00267">
    <property type="entry name" value="ABC_ATPase"/>
    <property type="match status" value="1"/>
</dbReference>
<feature type="domain" description="Endonuclease GajA/Old nuclease/RecF-like AAA" evidence="2">
    <location>
        <begin position="12"/>
        <end position="323"/>
    </location>
</feature>
<geneLocation type="plasmid" evidence="3 4">
    <name>pRK2</name>
</geneLocation>
<dbReference type="SUPFAM" id="SSF52540">
    <property type="entry name" value="P-loop containing nucleoside triphosphate hydrolases"/>
    <property type="match status" value="1"/>
</dbReference>
<organism evidence="3 4">
    <name type="scientific">Escherichia coli (strain ATCC 9637 / CCM 2024 / DSM 1116 / LMG 11080 / NBRC 13500 / NCIMB 8666 / NRRL B-766 / W)</name>
    <dbReference type="NCBI Taxonomy" id="566546"/>
    <lineage>
        <taxon>Bacteria</taxon>
        <taxon>Pseudomonadati</taxon>
        <taxon>Pseudomonadota</taxon>
        <taxon>Gammaproteobacteria</taxon>
        <taxon>Enterobacterales</taxon>
        <taxon>Enterobacteriaceae</taxon>
        <taxon>Escherichia</taxon>
    </lineage>
</organism>
<dbReference type="PANTHER" id="PTHR43581">
    <property type="entry name" value="ATP/GTP PHOSPHATASE"/>
    <property type="match status" value="1"/>
</dbReference>
<evidence type="ECO:0000313" key="4">
    <source>
        <dbReference type="Proteomes" id="UP000008525"/>
    </source>
</evidence>
<evidence type="ECO:0000256" key="1">
    <source>
        <dbReference type="SAM" id="Coils"/>
    </source>
</evidence>